<dbReference type="Proteomes" id="UP001059597">
    <property type="component" value="Chromosome"/>
</dbReference>
<accession>A0ABN6RB21</accession>
<reference evidence="2" key="1">
    <citation type="submission" date="2022-06" db="EMBL/GenBank/DDBJ databases">
        <title>Complete genome sequence of Streptomyces nigrescens HEK616.</title>
        <authorList>
            <person name="Asamizu S."/>
            <person name="Onaka H."/>
        </authorList>
    </citation>
    <scope>NUCLEOTIDE SEQUENCE</scope>
    <source>
        <strain evidence="2">HEK616</strain>
    </source>
</reference>
<evidence type="ECO:0000256" key="1">
    <source>
        <dbReference type="SAM" id="MobiDB-lite"/>
    </source>
</evidence>
<gene>
    <name evidence="2" type="ORF">HEK616_73250</name>
</gene>
<name>A0ABN6RB21_STRNI</name>
<keyword evidence="3" id="KW-1185">Reference proteome</keyword>
<protein>
    <submittedName>
        <fullName evidence="2">Uncharacterized protein</fullName>
    </submittedName>
</protein>
<organism evidence="2 3">
    <name type="scientific">Streptomyces nigrescens</name>
    <dbReference type="NCBI Taxonomy" id="1920"/>
    <lineage>
        <taxon>Bacteria</taxon>
        <taxon>Bacillati</taxon>
        <taxon>Actinomycetota</taxon>
        <taxon>Actinomycetes</taxon>
        <taxon>Kitasatosporales</taxon>
        <taxon>Streptomycetaceae</taxon>
        <taxon>Streptomyces</taxon>
    </lineage>
</organism>
<evidence type="ECO:0000313" key="3">
    <source>
        <dbReference type="Proteomes" id="UP001059597"/>
    </source>
</evidence>
<evidence type="ECO:0000313" key="2">
    <source>
        <dbReference type="EMBL" id="BDM73838.1"/>
    </source>
</evidence>
<sequence>MLSERAAVSERTVFTESVAGSVADSDSGAGSDADSVTAVSPGSRYLDIWVPTGTGHVQSMGAPVIST</sequence>
<proteinExistence type="predicted"/>
<dbReference type="EMBL" id="AP026073">
    <property type="protein sequence ID" value="BDM73838.1"/>
    <property type="molecule type" value="Genomic_DNA"/>
</dbReference>
<feature type="compositionally biased region" description="Low complexity" evidence="1">
    <location>
        <begin position="17"/>
        <end position="36"/>
    </location>
</feature>
<feature type="region of interest" description="Disordered" evidence="1">
    <location>
        <begin position="17"/>
        <end position="39"/>
    </location>
</feature>